<evidence type="ECO:0000313" key="4">
    <source>
        <dbReference type="EMBL" id="KAA9165993.1"/>
    </source>
</evidence>
<sequence length="246" mass="25198">MTGGLLSGRAAVVTGAAQGIGLAIARSLHAQGAKVALVDLDGDRAGQAAAELGGAVLPLACDVTDEESMDTVLRRTVEEFGSLDVHVNNAGITRDASLRKMTVQDFEAVMDVHLKGTWLGVRAASAIMREAGRGSIVNMSSLSGKSGNPGQTNYSAAKAGIVGLTKAAAKELAHKGVRVNAVQPGLIRTPMTEAMPSDVFAEREAGVPMKRAGEPDEVAGAVLFLASDLSSYMTGAVLEVGGGRLM</sequence>
<dbReference type="PROSITE" id="PS00061">
    <property type="entry name" value="ADH_SHORT"/>
    <property type="match status" value="1"/>
</dbReference>
<dbReference type="NCBIfam" id="NF004198">
    <property type="entry name" value="PRK05653.1-3"/>
    <property type="match status" value="1"/>
</dbReference>
<dbReference type="PRINTS" id="PR00081">
    <property type="entry name" value="GDHRDH"/>
</dbReference>
<comment type="similarity">
    <text evidence="1">Belongs to the short-chain dehydrogenases/reductases (SDR) family.</text>
</comment>
<dbReference type="NCBIfam" id="NF005559">
    <property type="entry name" value="PRK07231.1"/>
    <property type="match status" value="1"/>
</dbReference>
<dbReference type="Pfam" id="PF13561">
    <property type="entry name" value="adh_short_C2"/>
    <property type="match status" value="1"/>
</dbReference>
<dbReference type="PRINTS" id="PR00080">
    <property type="entry name" value="SDRFAMILY"/>
</dbReference>
<dbReference type="InterPro" id="IPR057326">
    <property type="entry name" value="KR_dom"/>
</dbReference>
<dbReference type="AlphaFoldDB" id="A0A5N0VKF8"/>
<dbReference type="PANTHER" id="PTHR42760:SF40">
    <property type="entry name" value="3-OXOACYL-[ACYL-CARRIER-PROTEIN] REDUCTASE, CHLOROPLASTIC"/>
    <property type="match status" value="1"/>
</dbReference>
<reference evidence="4" key="1">
    <citation type="submission" date="2019-09" db="EMBL/GenBank/DDBJ databases">
        <authorList>
            <person name="Teo W.F.A."/>
            <person name="Duangmal K."/>
        </authorList>
    </citation>
    <scope>NUCLEOTIDE SEQUENCE [LARGE SCALE GENOMIC DNA]</scope>
    <source>
        <strain evidence="4">K81G1</strain>
    </source>
</reference>
<comment type="caution">
    <text evidence="4">The sequence shown here is derived from an EMBL/GenBank/DDBJ whole genome shotgun (WGS) entry which is preliminary data.</text>
</comment>
<evidence type="ECO:0000259" key="3">
    <source>
        <dbReference type="SMART" id="SM00822"/>
    </source>
</evidence>
<dbReference type="EMBL" id="VMNW02000003">
    <property type="protein sequence ID" value="KAA9165993.1"/>
    <property type="molecule type" value="Genomic_DNA"/>
</dbReference>
<dbReference type="SMART" id="SM00822">
    <property type="entry name" value="PKS_KR"/>
    <property type="match status" value="1"/>
</dbReference>
<dbReference type="FunFam" id="3.40.50.720:FF:000173">
    <property type="entry name" value="3-oxoacyl-[acyl-carrier protein] reductase"/>
    <property type="match status" value="1"/>
</dbReference>
<evidence type="ECO:0000313" key="5">
    <source>
        <dbReference type="Proteomes" id="UP000319769"/>
    </source>
</evidence>
<evidence type="ECO:0000256" key="1">
    <source>
        <dbReference type="ARBA" id="ARBA00006484"/>
    </source>
</evidence>
<dbReference type="InterPro" id="IPR036291">
    <property type="entry name" value="NAD(P)-bd_dom_sf"/>
</dbReference>
<dbReference type="InterPro" id="IPR020904">
    <property type="entry name" value="Sc_DH/Rdtase_CS"/>
</dbReference>
<dbReference type="GO" id="GO:0004316">
    <property type="term" value="F:3-oxoacyl-[acyl-carrier-protein] reductase (NADPH) activity"/>
    <property type="evidence" value="ECO:0007669"/>
    <property type="project" value="UniProtKB-EC"/>
</dbReference>
<dbReference type="Gene3D" id="3.40.50.720">
    <property type="entry name" value="NAD(P)-binding Rossmann-like Domain"/>
    <property type="match status" value="1"/>
</dbReference>
<dbReference type="EC" id="1.1.1.100" evidence="4"/>
<dbReference type="InterPro" id="IPR002347">
    <property type="entry name" value="SDR_fam"/>
</dbReference>
<dbReference type="PANTHER" id="PTHR42760">
    <property type="entry name" value="SHORT-CHAIN DEHYDROGENASES/REDUCTASES FAMILY MEMBER"/>
    <property type="match status" value="1"/>
</dbReference>
<dbReference type="Proteomes" id="UP000319769">
    <property type="component" value="Unassembled WGS sequence"/>
</dbReference>
<dbReference type="RefSeq" id="WP_144748690.1">
    <property type="nucleotide sequence ID" value="NZ_VMNW02000003.1"/>
</dbReference>
<gene>
    <name evidence="4" type="primary">fabG</name>
    <name evidence="4" type="ORF">FPZ12_003310</name>
</gene>
<dbReference type="OrthoDB" id="9804774at2"/>
<protein>
    <submittedName>
        <fullName evidence="4">3-oxoacyl-ACP reductase FabG</fullName>
        <ecNumber evidence="4">1.1.1.100</ecNumber>
    </submittedName>
</protein>
<feature type="domain" description="Ketoreductase" evidence="3">
    <location>
        <begin position="9"/>
        <end position="190"/>
    </location>
</feature>
<organism evidence="4 5">
    <name type="scientific">Amycolatopsis acidicola</name>
    <dbReference type="NCBI Taxonomy" id="2596893"/>
    <lineage>
        <taxon>Bacteria</taxon>
        <taxon>Bacillati</taxon>
        <taxon>Actinomycetota</taxon>
        <taxon>Actinomycetes</taxon>
        <taxon>Pseudonocardiales</taxon>
        <taxon>Pseudonocardiaceae</taxon>
        <taxon>Amycolatopsis</taxon>
    </lineage>
</organism>
<proteinExistence type="inferred from homology"/>
<dbReference type="NCBIfam" id="NF009466">
    <property type="entry name" value="PRK12826.1-2"/>
    <property type="match status" value="1"/>
</dbReference>
<keyword evidence="5" id="KW-1185">Reference proteome</keyword>
<name>A0A5N0VKF8_9PSEU</name>
<evidence type="ECO:0000256" key="2">
    <source>
        <dbReference type="ARBA" id="ARBA00023002"/>
    </source>
</evidence>
<dbReference type="GO" id="GO:0030497">
    <property type="term" value="P:fatty acid elongation"/>
    <property type="evidence" value="ECO:0007669"/>
    <property type="project" value="TreeGrafter"/>
</dbReference>
<accession>A0A5N0VKF8</accession>
<keyword evidence="2 4" id="KW-0560">Oxidoreductase</keyword>
<dbReference type="SUPFAM" id="SSF51735">
    <property type="entry name" value="NAD(P)-binding Rossmann-fold domains"/>
    <property type="match status" value="1"/>
</dbReference>